<dbReference type="AlphaFoldDB" id="Q6EUI3"/>
<feature type="compositionally biased region" description="Low complexity" evidence="1">
    <location>
        <begin position="83"/>
        <end position="93"/>
    </location>
</feature>
<protein>
    <submittedName>
        <fullName evidence="2">Uncharacterized protein</fullName>
    </submittedName>
</protein>
<reference evidence="3" key="1">
    <citation type="journal article" date="2005" name="Nature">
        <title>The map-based sequence of the rice genome.</title>
        <authorList>
            <consortium name="International rice genome sequencing project (IRGSP)"/>
            <person name="Matsumoto T."/>
            <person name="Wu J."/>
            <person name="Kanamori H."/>
            <person name="Katayose Y."/>
            <person name="Fujisawa M."/>
            <person name="Namiki N."/>
            <person name="Mizuno H."/>
            <person name="Yamamoto K."/>
            <person name="Antonio B.A."/>
            <person name="Baba T."/>
            <person name="Sakata K."/>
            <person name="Nagamura Y."/>
            <person name="Aoki H."/>
            <person name="Arikawa K."/>
            <person name="Arita K."/>
            <person name="Bito T."/>
            <person name="Chiden Y."/>
            <person name="Fujitsuka N."/>
            <person name="Fukunaka R."/>
            <person name="Hamada M."/>
            <person name="Harada C."/>
            <person name="Hayashi A."/>
            <person name="Hijishita S."/>
            <person name="Honda M."/>
            <person name="Hosokawa S."/>
            <person name="Ichikawa Y."/>
            <person name="Idonuma A."/>
            <person name="Iijima M."/>
            <person name="Ikeda M."/>
            <person name="Ikeno M."/>
            <person name="Ito K."/>
            <person name="Ito S."/>
            <person name="Ito T."/>
            <person name="Ito Y."/>
            <person name="Ito Y."/>
            <person name="Iwabuchi A."/>
            <person name="Kamiya K."/>
            <person name="Karasawa W."/>
            <person name="Kurita K."/>
            <person name="Katagiri S."/>
            <person name="Kikuta A."/>
            <person name="Kobayashi H."/>
            <person name="Kobayashi N."/>
            <person name="Machita K."/>
            <person name="Maehara T."/>
            <person name="Masukawa M."/>
            <person name="Mizubayashi T."/>
            <person name="Mukai Y."/>
            <person name="Nagasaki H."/>
            <person name="Nagata Y."/>
            <person name="Naito S."/>
            <person name="Nakashima M."/>
            <person name="Nakama Y."/>
            <person name="Nakamichi Y."/>
            <person name="Nakamura M."/>
            <person name="Meguro A."/>
            <person name="Negishi M."/>
            <person name="Ohta I."/>
            <person name="Ohta T."/>
            <person name="Okamoto M."/>
            <person name="Ono N."/>
            <person name="Saji S."/>
            <person name="Sakaguchi M."/>
            <person name="Sakai K."/>
            <person name="Shibata M."/>
            <person name="Shimokawa T."/>
            <person name="Song J."/>
            <person name="Takazaki Y."/>
            <person name="Terasawa K."/>
            <person name="Tsugane M."/>
            <person name="Tsuji K."/>
            <person name="Ueda S."/>
            <person name="Waki K."/>
            <person name="Yamagata H."/>
            <person name="Yamamoto M."/>
            <person name="Yamamoto S."/>
            <person name="Yamane H."/>
            <person name="Yoshiki S."/>
            <person name="Yoshihara R."/>
            <person name="Yukawa K."/>
            <person name="Zhong H."/>
            <person name="Yano M."/>
            <person name="Yuan Q."/>
            <person name="Ouyang S."/>
            <person name="Liu J."/>
            <person name="Jones K.M."/>
            <person name="Gansberger K."/>
            <person name="Moffat K."/>
            <person name="Hill J."/>
            <person name="Bera J."/>
            <person name="Fadrosh D."/>
            <person name="Jin S."/>
            <person name="Johri S."/>
            <person name="Kim M."/>
            <person name="Overton L."/>
            <person name="Reardon M."/>
            <person name="Tsitrin T."/>
            <person name="Vuong H."/>
            <person name="Weaver B."/>
            <person name="Ciecko A."/>
            <person name="Tallon L."/>
            <person name="Jackson J."/>
            <person name="Pai G."/>
            <person name="Aken S.V."/>
            <person name="Utterback T."/>
            <person name="Reidmuller S."/>
            <person name="Feldblyum T."/>
            <person name="Hsiao J."/>
            <person name="Zismann V."/>
            <person name="Iobst S."/>
            <person name="de Vazeille A.R."/>
            <person name="Buell C.R."/>
            <person name="Ying K."/>
            <person name="Li Y."/>
            <person name="Lu T."/>
            <person name="Huang Y."/>
            <person name="Zhao Q."/>
            <person name="Feng Q."/>
            <person name="Zhang L."/>
            <person name="Zhu J."/>
            <person name="Weng Q."/>
            <person name="Mu J."/>
            <person name="Lu Y."/>
            <person name="Fan D."/>
            <person name="Liu Y."/>
            <person name="Guan J."/>
            <person name="Zhang Y."/>
            <person name="Yu S."/>
            <person name="Liu X."/>
            <person name="Zhang Y."/>
            <person name="Hong G."/>
            <person name="Han B."/>
            <person name="Choisne N."/>
            <person name="Demange N."/>
            <person name="Orjeda G."/>
            <person name="Samain S."/>
            <person name="Cattolico L."/>
            <person name="Pelletier E."/>
            <person name="Couloux A."/>
            <person name="Segurens B."/>
            <person name="Wincker P."/>
            <person name="D'Hont A."/>
            <person name="Scarpelli C."/>
            <person name="Weissenbach J."/>
            <person name="Salanoubat M."/>
            <person name="Quetier F."/>
            <person name="Yu Y."/>
            <person name="Kim H.R."/>
            <person name="Rambo T."/>
            <person name="Currie J."/>
            <person name="Collura K."/>
            <person name="Luo M."/>
            <person name="Yang T."/>
            <person name="Ammiraju J.S.S."/>
            <person name="Engler F."/>
            <person name="Soderlund C."/>
            <person name="Wing R.A."/>
            <person name="Palmer L.E."/>
            <person name="de la Bastide M."/>
            <person name="Spiegel L."/>
            <person name="Nascimento L."/>
            <person name="Zutavern T."/>
            <person name="O'Shaughnessy A."/>
            <person name="Dike S."/>
            <person name="Dedhia N."/>
            <person name="Preston R."/>
            <person name="Balija V."/>
            <person name="McCombie W.R."/>
            <person name="Chow T."/>
            <person name="Chen H."/>
            <person name="Chung M."/>
            <person name="Chen C."/>
            <person name="Shaw J."/>
            <person name="Wu H."/>
            <person name="Hsiao K."/>
            <person name="Chao Y."/>
            <person name="Chu M."/>
            <person name="Cheng C."/>
            <person name="Hour A."/>
            <person name="Lee P."/>
            <person name="Lin S."/>
            <person name="Lin Y."/>
            <person name="Liou J."/>
            <person name="Liu S."/>
            <person name="Hsing Y."/>
            <person name="Raghuvanshi S."/>
            <person name="Mohanty A."/>
            <person name="Bharti A.K."/>
            <person name="Gaur A."/>
            <person name="Gupta V."/>
            <person name="Kumar D."/>
            <person name="Ravi V."/>
            <person name="Vij S."/>
            <person name="Kapur A."/>
            <person name="Khurana P."/>
            <person name="Khurana P."/>
            <person name="Khurana J.P."/>
            <person name="Tyagi A.K."/>
            <person name="Gaikwad K."/>
            <person name="Singh A."/>
            <person name="Dalal V."/>
            <person name="Srivastava S."/>
            <person name="Dixit A."/>
            <person name="Pal A.K."/>
            <person name="Ghazi I.A."/>
            <person name="Yadav M."/>
            <person name="Pandit A."/>
            <person name="Bhargava A."/>
            <person name="Sureshbabu K."/>
            <person name="Batra K."/>
            <person name="Sharma T.R."/>
            <person name="Mohapatra T."/>
            <person name="Singh N.K."/>
            <person name="Messing J."/>
            <person name="Nelson A.B."/>
            <person name="Fuks G."/>
            <person name="Kavchok S."/>
            <person name="Keizer G."/>
            <person name="Linton E."/>
            <person name="Llaca V."/>
            <person name="Song R."/>
            <person name="Tanyolac B."/>
            <person name="Young S."/>
            <person name="Ho-Il K."/>
            <person name="Hahn J.H."/>
            <person name="Sangsakoo G."/>
            <person name="Vanavichit A."/>
            <person name="de Mattos Luiz.A.T."/>
            <person name="Zimmer P.D."/>
            <person name="Malone G."/>
            <person name="Dellagostin O."/>
            <person name="de Oliveira A.C."/>
            <person name="Bevan M."/>
            <person name="Bancroft I."/>
            <person name="Minx P."/>
            <person name="Cordum H."/>
            <person name="Wilson R."/>
            <person name="Cheng Z."/>
            <person name="Jin W."/>
            <person name="Jiang J."/>
            <person name="Leong S.A."/>
            <person name="Iwama H."/>
            <person name="Gojobori T."/>
            <person name="Itoh T."/>
            <person name="Niimura Y."/>
            <person name="Fujii Y."/>
            <person name="Habara T."/>
            <person name="Sakai H."/>
            <person name="Sato Y."/>
            <person name="Wilson G."/>
            <person name="Kumar K."/>
            <person name="McCouch S."/>
            <person name="Juretic N."/>
            <person name="Hoen D."/>
            <person name="Wright S."/>
            <person name="Bruskiewich R."/>
            <person name="Bureau T."/>
            <person name="Miyao A."/>
            <person name="Hirochika H."/>
            <person name="Nishikawa T."/>
            <person name="Kadowaki K."/>
            <person name="Sugiura M."/>
            <person name="Burr B."/>
            <person name="Sasaki T."/>
        </authorList>
    </citation>
    <scope>NUCLEOTIDE SEQUENCE [LARGE SCALE GENOMIC DNA]</scope>
    <source>
        <strain evidence="3">cv. Nipponbare</strain>
    </source>
</reference>
<proteinExistence type="predicted"/>
<reference evidence="3" key="2">
    <citation type="journal article" date="2008" name="Nucleic Acids Res.">
        <title>The rice annotation project database (RAP-DB): 2008 update.</title>
        <authorList>
            <consortium name="The rice annotation project (RAP)"/>
        </authorList>
    </citation>
    <scope>GENOME REANNOTATION</scope>
    <source>
        <strain evidence="3">cv. Nipponbare</strain>
    </source>
</reference>
<feature type="compositionally biased region" description="Low complexity" evidence="1">
    <location>
        <begin position="46"/>
        <end position="56"/>
    </location>
</feature>
<organism evidence="2 3">
    <name type="scientific">Oryza sativa subsp. japonica</name>
    <name type="common">Rice</name>
    <dbReference type="NCBI Taxonomy" id="39947"/>
    <lineage>
        <taxon>Eukaryota</taxon>
        <taxon>Viridiplantae</taxon>
        <taxon>Streptophyta</taxon>
        <taxon>Embryophyta</taxon>
        <taxon>Tracheophyta</taxon>
        <taxon>Spermatophyta</taxon>
        <taxon>Magnoliopsida</taxon>
        <taxon>Liliopsida</taxon>
        <taxon>Poales</taxon>
        <taxon>Poaceae</taxon>
        <taxon>BOP clade</taxon>
        <taxon>Oryzoideae</taxon>
        <taxon>Oryzeae</taxon>
        <taxon>Oryzinae</taxon>
        <taxon>Oryza</taxon>
        <taxon>Oryza sativa</taxon>
    </lineage>
</organism>
<dbReference type="Proteomes" id="UP000000763">
    <property type="component" value="Chromosome 2"/>
</dbReference>
<dbReference type="EMBL" id="AP004037">
    <property type="protein sequence ID" value="BAD27686.1"/>
    <property type="molecule type" value="Genomic_DNA"/>
</dbReference>
<accession>Q6EUI3</accession>
<evidence type="ECO:0000313" key="2">
    <source>
        <dbReference type="EMBL" id="BAD27686.1"/>
    </source>
</evidence>
<sequence>MAPHIIVTPPLLPPLSPSLPSPPSRRHGATGRSGGGGRRRGRRAVGRASAARALGLRSRRRRGGARGGDRGRGAARLRRARARASAVPGAARLPTRSRGGSRCTGATLSLLRSSTPCAMATSWLTRSTFADLTNEEFRAKMLGFRPHVAIPHSNAWREQ</sequence>
<name>Q6EUI3_ORYSJ</name>
<feature type="region of interest" description="Disordered" evidence="1">
    <location>
        <begin position="1"/>
        <end position="102"/>
    </location>
</feature>
<feature type="compositionally biased region" description="Pro residues" evidence="1">
    <location>
        <begin position="10"/>
        <end position="23"/>
    </location>
</feature>
<evidence type="ECO:0000256" key="1">
    <source>
        <dbReference type="SAM" id="MobiDB-lite"/>
    </source>
</evidence>
<feature type="compositionally biased region" description="Basic residues" evidence="1">
    <location>
        <begin position="73"/>
        <end position="82"/>
    </location>
</feature>
<evidence type="ECO:0000313" key="3">
    <source>
        <dbReference type="Proteomes" id="UP000000763"/>
    </source>
</evidence>
<gene>
    <name evidence="2" type="primary">OJ1001_D02.18</name>
</gene>